<reference evidence="2 3" key="1">
    <citation type="submission" date="2023-03" db="EMBL/GenBank/DDBJ databases">
        <title>Draft assemblies of triclosan tolerant bacteria isolated from returned activated sludge.</title>
        <authorList>
            <person name="Van Hamelsveld S."/>
        </authorList>
    </citation>
    <scope>NUCLEOTIDE SEQUENCE [LARGE SCALE GENOMIC DNA]</scope>
    <source>
        <strain evidence="2 3">GW210010_S58</strain>
    </source>
</reference>
<dbReference type="PANTHER" id="PTHR39201">
    <property type="entry name" value="EXPORTED PROTEIN-RELATED"/>
    <property type="match status" value="1"/>
</dbReference>
<accession>A0ABT6AS07</accession>
<evidence type="ECO:0000313" key="2">
    <source>
        <dbReference type="EMBL" id="MDF3835375.1"/>
    </source>
</evidence>
<gene>
    <name evidence="2" type="ORF">P3W85_20800</name>
</gene>
<protein>
    <submittedName>
        <fullName evidence="2">Uncharacterized protein</fullName>
    </submittedName>
</protein>
<dbReference type="InterPro" id="IPR029039">
    <property type="entry name" value="Flavoprotein-like_sf"/>
</dbReference>
<dbReference type="Proteomes" id="UP001216674">
    <property type="component" value="Unassembled WGS sequence"/>
</dbReference>
<comment type="caution">
    <text evidence="2">The sequence shown here is derived from an EMBL/GenBank/DDBJ whole genome shotgun (WGS) entry which is preliminary data.</text>
</comment>
<dbReference type="PANTHER" id="PTHR39201:SF1">
    <property type="entry name" value="FLAVODOXIN-LIKE DOMAIN-CONTAINING PROTEIN"/>
    <property type="match status" value="1"/>
</dbReference>
<evidence type="ECO:0000313" key="3">
    <source>
        <dbReference type="Proteomes" id="UP001216674"/>
    </source>
</evidence>
<dbReference type="RefSeq" id="WP_276266177.1">
    <property type="nucleotide sequence ID" value="NZ_JARJLM010000351.1"/>
</dbReference>
<sequence length="110" mass="12281">MQQPKPERSEAHTIDHDSTRRAAKTALAALPVSGDMRRQCAKTLLAYFPRSGNTRVVAGLIRRARRTDLFEIVPAAAYPEDYLETVEQARKERKTGYAPALQSRVADIAD</sequence>
<name>A0ABT6AS07_9BURK</name>
<evidence type="ECO:0000256" key="1">
    <source>
        <dbReference type="SAM" id="MobiDB-lite"/>
    </source>
</evidence>
<dbReference type="EMBL" id="JARJLM010000351">
    <property type="protein sequence ID" value="MDF3835375.1"/>
    <property type="molecule type" value="Genomic_DNA"/>
</dbReference>
<feature type="region of interest" description="Disordered" evidence="1">
    <location>
        <begin position="1"/>
        <end position="20"/>
    </location>
</feature>
<dbReference type="Gene3D" id="3.40.50.360">
    <property type="match status" value="1"/>
</dbReference>
<organism evidence="2 3">
    <name type="scientific">Cupriavidus basilensis</name>
    <dbReference type="NCBI Taxonomy" id="68895"/>
    <lineage>
        <taxon>Bacteria</taxon>
        <taxon>Pseudomonadati</taxon>
        <taxon>Pseudomonadota</taxon>
        <taxon>Betaproteobacteria</taxon>
        <taxon>Burkholderiales</taxon>
        <taxon>Burkholderiaceae</taxon>
        <taxon>Cupriavidus</taxon>
    </lineage>
</organism>
<keyword evidence="3" id="KW-1185">Reference proteome</keyword>
<proteinExistence type="predicted"/>